<organism evidence="1 2">
    <name type="scientific">Leptospira idonii</name>
    <dbReference type="NCBI Taxonomy" id="1193500"/>
    <lineage>
        <taxon>Bacteria</taxon>
        <taxon>Pseudomonadati</taxon>
        <taxon>Spirochaetota</taxon>
        <taxon>Spirochaetia</taxon>
        <taxon>Leptospirales</taxon>
        <taxon>Leptospiraceae</taxon>
        <taxon>Leptospira</taxon>
    </lineage>
</organism>
<dbReference type="Pfam" id="PF13419">
    <property type="entry name" value="HAD_2"/>
    <property type="match status" value="1"/>
</dbReference>
<proteinExistence type="predicted"/>
<sequence length="196" mass="22079">MKLLHSKKNWIFDMDGTLTLAMHDFSSIKQELGLPGHLDILTGIGLLPKEEAEEKHKKLNAIELKIAKQAQASPGTHDLLRKIREGANQLGILTRNCFENAVETLHAADLIRYFSQETILCREHAEPKPSPEGIFKLLRIWNADPKETLMIGDYIYDLDAGKSAGVETVYIDPTGNFPFKEHATYSVKRLDEILSL</sequence>
<dbReference type="Proteomes" id="UP000298058">
    <property type="component" value="Unassembled WGS sequence"/>
</dbReference>
<dbReference type="Gene3D" id="3.40.50.1000">
    <property type="entry name" value="HAD superfamily/HAD-like"/>
    <property type="match status" value="1"/>
</dbReference>
<protein>
    <submittedName>
        <fullName evidence="1">HAD family hydrolase</fullName>
    </submittedName>
</protein>
<dbReference type="SFLD" id="SFLDG01129">
    <property type="entry name" value="C1.5:_HAD__Beta-PGM__Phosphata"/>
    <property type="match status" value="1"/>
</dbReference>
<dbReference type="InterPro" id="IPR036412">
    <property type="entry name" value="HAD-like_sf"/>
</dbReference>
<dbReference type="PANTHER" id="PTHR43885:SF1">
    <property type="entry name" value="SUPERFAMILY HYDROLASE, PUTATIVE (AFU_ORTHOLOGUE AFUA_4G13290)-RELATED"/>
    <property type="match status" value="1"/>
</dbReference>
<name>A0A4R9LZY9_9LEPT</name>
<dbReference type="EMBL" id="RQHW01000018">
    <property type="protein sequence ID" value="TGN20014.1"/>
    <property type="molecule type" value="Genomic_DNA"/>
</dbReference>
<dbReference type="InterPro" id="IPR006439">
    <property type="entry name" value="HAD-SF_hydro_IA"/>
</dbReference>
<dbReference type="OrthoDB" id="9792518at2"/>
<dbReference type="SUPFAM" id="SSF56784">
    <property type="entry name" value="HAD-like"/>
    <property type="match status" value="1"/>
</dbReference>
<dbReference type="NCBIfam" id="TIGR01509">
    <property type="entry name" value="HAD-SF-IA-v3"/>
    <property type="match status" value="1"/>
</dbReference>
<evidence type="ECO:0000313" key="2">
    <source>
        <dbReference type="Proteomes" id="UP000298058"/>
    </source>
</evidence>
<dbReference type="InterPro" id="IPR023214">
    <property type="entry name" value="HAD_sf"/>
</dbReference>
<gene>
    <name evidence="1" type="ORF">EHS15_05860</name>
</gene>
<dbReference type="GO" id="GO:0016787">
    <property type="term" value="F:hydrolase activity"/>
    <property type="evidence" value="ECO:0007669"/>
    <property type="project" value="UniProtKB-KW"/>
</dbReference>
<evidence type="ECO:0000313" key="1">
    <source>
        <dbReference type="EMBL" id="TGN20014.1"/>
    </source>
</evidence>
<dbReference type="Gene3D" id="1.10.260.80">
    <property type="match status" value="1"/>
</dbReference>
<reference evidence="1" key="1">
    <citation type="journal article" date="2019" name="PLoS Negl. Trop. Dis.">
        <title>Revisiting the worldwide diversity of Leptospira species in the environment.</title>
        <authorList>
            <person name="Vincent A.T."/>
            <person name="Schiettekatte O."/>
            <person name="Bourhy P."/>
            <person name="Veyrier F.J."/>
            <person name="Picardeau M."/>
        </authorList>
    </citation>
    <scope>NUCLEOTIDE SEQUENCE [LARGE SCALE GENOMIC DNA]</scope>
    <source>
        <strain evidence="1">201300427</strain>
    </source>
</reference>
<comment type="caution">
    <text evidence="1">The sequence shown here is derived from an EMBL/GenBank/DDBJ whole genome shotgun (WGS) entry which is preliminary data.</text>
</comment>
<dbReference type="SFLD" id="SFLDS00003">
    <property type="entry name" value="Haloacid_Dehalogenase"/>
    <property type="match status" value="1"/>
</dbReference>
<accession>A0A4R9LZY9</accession>
<dbReference type="AlphaFoldDB" id="A0A4R9LZY9"/>
<dbReference type="PANTHER" id="PTHR43885">
    <property type="entry name" value="HALOACID DEHALOGENASE-LIKE HYDROLASE"/>
    <property type="match status" value="1"/>
</dbReference>
<keyword evidence="2" id="KW-1185">Reference proteome</keyword>
<keyword evidence="1" id="KW-0378">Hydrolase</keyword>
<dbReference type="InterPro" id="IPR041492">
    <property type="entry name" value="HAD_2"/>
</dbReference>